<dbReference type="OrthoDB" id="3798283at2759"/>
<sequence>MAITQMDGAYDYDINMEGVLEGAPTANGVEIPEEQTTGNPERGAALIREPEQEITIARDVEMEDAEFAEPERDKISPVYGYQPFRCAATGEADMNSPETLERESTPLEPTTEQVIQAFSPESQQRDQALAEDGVVEMKSPDMPTSARSTAAVDGESLMFAPEVLMGNSAIHESGPEFDMEHLRESIDTGIVMAMPESAQKLQDEPVLSVELDAAHALQNTLFTTPAPFSSLRKSAISYLAWLQQRQKRFPTAHPHYPECIAIGKRLSRSPHYVYEDVLYHWGLETDSVYGAWHRQHRLQVLGEDPCPDEETVGLWAAWK</sequence>
<name>A0A6A5SJ44_9PLEO</name>
<protein>
    <submittedName>
        <fullName evidence="1">Uncharacterized protein</fullName>
    </submittedName>
</protein>
<accession>A0A6A5SJ44</accession>
<organism evidence="1 2">
    <name type="scientific">Clathrospora elynae</name>
    <dbReference type="NCBI Taxonomy" id="706981"/>
    <lineage>
        <taxon>Eukaryota</taxon>
        <taxon>Fungi</taxon>
        <taxon>Dikarya</taxon>
        <taxon>Ascomycota</taxon>
        <taxon>Pezizomycotina</taxon>
        <taxon>Dothideomycetes</taxon>
        <taxon>Pleosporomycetidae</taxon>
        <taxon>Pleosporales</taxon>
        <taxon>Diademaceae</taxon>
        <taxon>Clathrospora</taxon>
    </lineage>
</organism>
<dbReference type="EMBL" id="ML976141">
    <property type="protein sequence ID" value="KAF1937387.1"/>
    <property type="molecule type" value="Genomic_DNA"/>
</dbReference>
<reference evidence="1" key="1">
    <citation type="journal article" date="2020" name="Stud. Mycol.">
        <title>101 Dothideomycetes genomes: a test case for predicting lifestyles and emergence of pathogens.</title>
        <authorList>
            <person name="Haridas S."/>
            <person name="Albert R."/>
            <person name="Binder M."/>
            <person name="Bloem J."/>
            <person name="Labutti K."/>
            <person name="Salamov A."/>
            <person name="Andreopoulos B."/>
            <person name="Baker S."/>
            <person name="Barry K."/>
            <person name="Bills G."/>
            <person name="Bluhm B."/>
            <person name="Cannon C."/>
            <person name="Castanera R."/>
            <person name="Culley D."/>
            <person name="Daum C."/>
            <person name="Ezra D."/>
            <person name="Gonzalez J."/>
            <person name="Henrissat B."/>
            <person name="Kuo A."/>
            <person name="Liang C."/>
            <person name="Lipzen A."/>
            <person name="Lutzoni F."/>
            <person name="Magnuson J."/>
            <person name="Mondo S."/>
            <person name="Nolan M."/>
            <person name="Ohm R."/>
            <person name="Pangilinan J."/>
            <person name="Park H.-J."/>
            <person name="Ramirez L."/>
            <person name="Alfaro M."/>
            <person name="Sun H."/>
            <person name="Tritt A."/>
            <person name="Yoshinaga Y."/>
            <person name="Zwiers L.-H."/>
            <person name="Turgeon B."/>
            <person name="Goodwin S."/>
            <person name="Spatafora J."/>
            <person name="Crous P."/>
            <person name="Grigoriev I."/>
        </authorList>
    </citation>
    <scope>NUCLEOTIDE SEQUENCE</scope>
    <source>
        <strain evidence="1">CBS 161.51</strain>
    </source>
</reference>
<gene>
    <name evidence="1" type="ORF">EJ02DRAFT_458773</name>
</gene>
<dbReference type="Proteomes" id="UP000800038">
    <property type="component" value="Unassembled WGS sequence"/>
</dbReference>
<evidence type="ECO:0000313" key="1">
    <source>
        <dbReference type="EMBL" id="KAF1937387.1"/>
    </source>
</evidence>
<keyword evidence="2" id="KW-1185">Reference proteome</keyword>
<dbReference type="AlphaFoldDB" id="A0A6A5SJ44"/>
<evidence type="ECO:0000313" key="2">
    <source>
        <dbReference type="Proteomes" id="UP000800038"/>
    </source>
</evidence>
<proteinExistence type="predicted"/>